<evidence type="ECO:0000256" key="8">
    <source>
        <dbReference type="ARBA" id="ARBA00022989"/>
    </source>
</evidence>
<dbReference type="AlphaFoldDB" id="A0A067KPV8"/>
<dbReference type="GO" id="GO:0046872">
    <property type="term" value="F:metal ion binding"/>
    <property type="evidence" value="ECO:0007669"/>
    <property type="project" value="UniProtKB-KW"/>
</dbReference>
<evidence type="ECO:0000313" key="13">
    <source>
        <dbReference type="EMBL" id="KDP38167.1"/>
    </source>
</evidence>
<keyword evidence="5 11" id="KW-0812">Transmembrane</keyword>
<dbReference type="GO" id="GO:0016020">
    <property type="term" value="C:membrane"/>
    <property type="evidence" value="ECO:0007669"/>
    <property type="project" value="UniProtKB-SubCell"/>
</dbReference>
<evidence type="ECO:0000259" key="12">
    <source>
        <dbReference type="PROSITE" id="PS50939"/>
    </source>
</evidence>
<evidence type="ECO:0000256" key="1">
    <source>
        <dbReference type="ARBA" id="ARBA00001970"/>
    </source>
</evidence>
<sequence length="222" mass="25404">MDSGVVYRYRRSASRLTVVAHLFGILAFILMLIWLLRYRGGIEYDSYDADRVFNVHPFMMFCGFIFLAGEAMMVYKTIPVSHKTQKLIHLVFHLAAICLGIVGIAAVFKFHDMIKAEDVYSLHSWIGITTICLFGLQWLFGLFTFIIPQPDVTKKMMLPWHICGGRALLYMAVCAALTGIMEKSTFLEQQHTHENRLMNFTGLFILLFGIFVDISVTLARYV</sequence>
<dbReference type="SMART" id="SM00665">
    <property type="entry name" value="B561"/>
    <property type="match status" value="1"/>
</dbReference>
<comment type="cofactor">
    <cofactor evidence="1">
        <name>heme b</name>
        <dbReference type="ChEBI" id="CHEBI:60344"/>
    </cofactor>
</comment>
<reference evidence="13 14" key="1">
    <citation type="journal article" date="2014" name="PLoS ONE">
        <title>Global Analysis of Gene Expression Profiles in Physic Nut (Jatropha curcas L.) Seedlings Exposed to Salt Stress.</title>
        <authorList>
            <person name="Zhang L."/>
            <person name="Zhang C."/>
            <person name="Wu P."/>
            <person name="Chen Y."/>
            <person name="Li M."/>
            <person name="Jiang H."/>
            <person name="Wu G."/>
        </authorList>
    </citation>
    <scope>NUCLEOTIDE SEQUENCE [LARGE SCALE GENOMIC DNA]</scope>
    <source>
        <strain evidence="14">cv. GZQX0401</strain>
        <tissue evidence="13">Young leaves</tissue>
    </source>
</reference>
<evidence type="ECO:0000256" key="9">
    <source>
        <dbReference type="ARBA" id="ARBA00023004"/>
    </source>
</evidence>
<evidence type="ECO:0000256" key="10">
    <source>
        <dbReference type="ARBA" id="ARBA00023136"/>
    </source>
</evidence>
<feature type="transmembrane region" description="Helical" evidence="11">
    <location>
        <begin position="200"/>
        <end position="219"/>
    </location>
</feature>
<feature type="transmembrane region" description="Helical" evidence="11">
    <location>
        <begin position="158"/>
        <end position="180"/>
    </location>
</feature>
<dbReference type="InterPro" id="IPR006593">
    <property type="entry name" value="Cyt_b561/ferric_Rdtase_TM"/>
</dbReference>
<keyword evidence="8 11" id="KW-1133">Transmembrane helix</keyword>
<dbReference type="GO" id="GO:0016491">
    <property type="term" value="F:oxidoreductase activity"/>
    <property type="evidence" value="ECO:0007669"/>
    <property type="project" value="InterPro"/>
</dbReference>
<keyword evidence="7" id="KW-0249">Electron transport</keyword>
<evidence type="ECO:0000256" key="6">
    <source>
        <dbReference type="ARBA" id="ARBA00022723"/>
    </source>
</evidence>
<evidence type="ECO:0000256" key="11">
    <source>
        <dbReference type="SAM" id="Phobius"/>
    </source>
</evidence>
<feature type="transmembrane region" description="Helical" evidence="11">
    <location>
        <begin position="56"/>
        <end position="75"/>
    </location>
</feature>
<dbReference type="KEGG" id="jcu:105634166"/>
<proteinExistence type="predicted"/>
<evidence type="ECO:0000256" key="2">
    <source>
        <dbReference type="ARBA" id="ARBA00004141"/>
    </source>
</evidence>
<keyword evidence="10 11" id="KW-0472">Membrane</keyword>
<dbReference type="PROSITE" id="PS50939">
    <property type="entry name" value="CYTOCHROME_B561"/>
    <property type="match status" value="1"/>
</dbReference>
<dbReference type="InterPro" id="IPR043205">
    <property type="entry name" value="CYB561/CYBRD1-like"/>
</dbReference>
<feature type="transmembrane region" description="Helical" evidence="11">
    <location>
        <begin position="122"/>
        <end position="146"/>
    </location>
</feature>
<dbReference type="FunFam" id="1.20.120.1770:FF:000005">
    <property type="entry name" value="Probable transmembrane ascorbate ferrireductase 3"/>
    <property type="match status" value="1"/>
</dbReference>
<evidence type="ECO:0000313" key="14">
    <source>
        <dbReference type="Proteomes" id="UP000027138"/>
    </source>
</evidence>
<name>A0A067KPV8_JATCU</name>
<keyword evidence="14" id="KW-1185">Reference proteome</keyword>
<evidence type="ECO:0000256" key="4">
    <source>
        <dbReference type="ARBA" id="ARBA00022617"/>
    </source>
</evidence>
<keyword evidence="4" id="KW-0349">Heme</keyword>
<dbReference type="CDD" id="cd08766">
    <property type="entry name" value="Cyt_b561_ACYB-1_like"/>
    <property type="match status" value="1"/>
</dbReference>
<keyword evidence="3" id="KW-0813">Transport</keyword>
<dbReference type="Pfam" id="PF03188">
    <property type="entry name" value="Cytochrom_B561"/>
    <property type="match status" value="1"/>
</dbReference>
<dbReference type="PANTHER" id="PTHR10106:SF15">
    <property type="entry name" value="TRANSMEMBRANE ASCORBATE FERRIREDUCTASE 3-RELATED"/>
    <property type="match status" value="1"/>
</dbReference>
<dbReference type="EMBL" id="KK914370">
    <property type="protein sequence ID" value="KDP38167.1"/>
    <property type="molecule type" value="Genomic_DNA"/>
</dbReference>
<dbReference type="OrthoDB" id="907479at2759"/>
<feature type="transmembrane region" description="Helical" evidence="11">
    <location>
        <begin position="87"/>
        <end position="110"/>
    </location>
</feature>
<dbReference type="PANTHER" id="PTHR10106">
    <property type="entry name" value="CYTOCHROME B561-RELATED"/>
    <property type="match status" value="1"/>
</dbReference>
<dbReference type="Proteomes" id="UP000027138">
    <property type="component" value="Unassembled WGS sequence"/>
</dbReference>
<evidence type="ECO:0000256" key="3">
    <source>
        <dbReference type="ARBA" id="ARBA00022448"/>
    </source>
</evidence>
<gene>
    <name evidence="13" type="ORF">JCGZ_04810</name>
</gene>
<keyword evidence="9" id="KW-0408">Iron</keyword>
<evidence type="ECO:0000256" key="7">
    <source>
        <dbReference type="ARBA" id="ARBA00022982"/>
    </source>
</evidence>
<feature type="transmembrane region" description="Helical" evidence="11">
    <location>
        <begin position="16"/>
        <end position="36"/>
    </location>
</feature>
<protein>
    <recommendedName>
        <fullName evidence="12">Cytochrome b561 domain-containing protein</fullName>
    </recommendedName>
</protein>
<dbReference type="Gene3D" id="1.20.120.1770">
    <property type="match status" value="1"/>
</dbReference>
<keyword evidence="6" id="KW-0479">Metal-binding</keyword>
<organism evidence="13 14">
    <name type="scientific">Jatropha curcas</name>
    <name type="common">Barbados nut</name>
    <dbReference type="NCBI Taxonomy" id="180498"/>
    <lineage>
        <taxon>Eukaryota</taxon>
        <taxon>Viridiplantae</taxon>
        <taxon>Streptophyta</taxon>
        <taxon>Embryophyta</taxon>
        <taxon>Tracheophyta</taxon>
        <taxon>Spermatophyta</taxon>
        <taxon>Magnoliopsida</taxon>
        <taxon>eudicotyledons</taxon>
        <taxon>Gunneridae</taxon>
        <taxon>Pentapetalae</taxon>
        <taxon>rosids</taxon>
        <taxon>fabids</taxon>
        <taxon>Malpighiales</taxon>
        <taxon>Euphorbiaceae</taxon>
        <taxon>Crotonoideae</taxon>
        <taxon>Jatropheae</taxon>
        <taxon>Jatropha</taxon>
    </lineage>
</organism>
<feature type="domain" description="Cytochrome b561" evidence="12">
    <location>
        <begin position="19"/>
        <end position="217"/>
    </location>
</feature>
<evidence type="ECO:0000256" key="5">
    <source>
        <dbReference type="ARBA" id="ARBA00022692"/>
    </source>
</evidence>
<comment type="subcellular location">
    <subcellularLocation>
        <location evidence="2">Membrane</location>
        <topology evidence="2">Multi-pass membrane protein</topology>
    </subcellularLocation>
</comment>
<dbReference type="STRING" id="180498.A0A067KPV8"/>
<accession>A0A067KPV8</accession>